<dbReference type="OMA" id="QKNTCIG"/>
<dbReference type="PROSITE" id="PS50262">
    <property type="entry name" value="G_PROTEIN_RECEP_F1_2"/>
    <property type="match status" value="1"/>
</dbReference>
<dbReference type="PANTHER" id="PTHR47392:SF1">
    <property type="entry name" value="G-PROTEIN COUPLED RECEPTOR 82-RELATED"/>
    <property type="match status" value="1"/>
</dbReference>
<evidence type="ECO:0000256" key="5">
    <source>
        <dbReference type="SAM" id="MobiDB-lite"/>
    </source>
</evidence>
<dbReference type="GO" id="GO:0016020">
    <property type="term" value="C:membrane"/>
    <property type="evidence" value="ECO:0007669"/>
    <property type="project" value="UniProtKB-SubCell"/>
</dbReference>
<dbReference type="Pfam" id="PF00001">
    <property type="entry name" value="7tm_1"/>
    <property type="match status" value="1"/>
</dbReference>
<dbReference type="STRING" id="9258.ENSOANP00000017858"/>
<dbReference type="InterPro" id="IPR042804">
    <property type="entry name" value="GPR82"/>
</dbReference>
<dbReference type="Proteomes" id="UP000002279">
    <property type="component" value="Chromosome 18"/>
</dbReference>
<feature type="transmembrane region" description="Helical" evidence="6">
    <location>
        <begin position="92"/>
        <end position="116"/>
    </location>
</feature>
<dbReference type="GeneTree" id="ENSGT01140000282516"/>
<dbReference type="GO" id="GO:0004930">
    <property type="term" value="F:G protein-coupled receptor activity"/>
    <property type="evidence" value="ECO:0007669"/>
    <property type="project" value="InterPro"/>
</dbReference>
<dbReference type="GO" id="GO:0060612">
    <property type="term" value="P:adipose tissue development"/>
    <property type="evidence" value="ECO:0007669"/>
    <property type="project" value="Ensembl"/>
</dbReference>
<evidence type="ECO:0000256" key="2">
    <source>
        <dbReference type="ARBA" id="ARBA00022692"/>
    </source>
</evidence>
<reference evidence="8 9" key="1">
    <citation type="journal article" date="2008" name="Nature">
        <title>Genome analysis of the platypus reveals unique signatures of evolution.</title>
        <authorList>
            <person name="Warren W.C."/>
            <person name="Hillier L.W."/>
            <person name="Marshall Graves J.A."/>
            <person name="Birney E."/>
            <person name="Ponting C.P."/>
            <person name="Grutzner F."/>
            <person name="Belov K."/>
            <person name="Miller W."/>
            <person name="Clarke L."/>
            <person name="Chinwalla A.T."/>
            <person name="Yang S.P."/>
            <person name="Heger A."/>
            <person name="Locke D.P."/>
            <person name="Miethke P."/>
            <person name="Waters P.D."/>
            <person name="Veyrunes F."/>
            <person name="Fulton L."/>
            <person name="Fulton B."/>
            <person name="Graves T."/>
            <person name="Wallis J."/>
            <person name="Puente X.S."/>
            <person name="Lopez-Otin C."/>
            <person name="Ordonez G.R."/>
            <person name="Eichler E.E."/>
            <person name="Chen L."/>
            <person name="Cheng Z."/>
            <person name="Deakin J.E."/>
            <person name="Alsop A."/>
            <person name="Thompson K."/>
            <person name="Kirby P."/>
            <person name="Papenfuss A.T."/>
            <person name="Wakefield M.J."/>
            <person name="Olender T."/>
            <person name="Lancet D."/>
            <person name="Huttley G.A."/>
            <person name="Smit A.F."/>
            <person name="Pask A."/>
            <person name="Temple-Smith P."/>
            <person name="Batzer M.A."/>
            <person name="Walker J.A."/>
            <person name="Konkel M.K."/>
            <person name="Harris R.S."/>
            <person name="Whittington C.M."/>
            <person name="Wong E.S."/>
            <person name="Gemmell N.J."/>
            <person name="Buschiazzo E."/>
            <person name="Vargas Jentzsch I.M."/>
            <person name="Merkel A."/>
            <person name="Schmitz J."/>
            <person name="Zemann A."/>
            <person name="Churakov G."/>
            <person name="Kriegs J.O."/>
            <person name="Brosius J."/>
            <person name="Murchison E.P."/>
            <person name="Sachidanandam R."/>
            <person name="Smith C."/>
            <person name="Hannon G.J."/>
            <person name="Tsend-Ayush E."/>
            <person name="McMillan D."/>
            <person name="Attenborough R."/>
            <person name="Rens W."/>
            <person name="Ferguson-Smith M."/>
            <person name="Lefevre C.M."/>
            <person name="Sharp J.A."/>
            <person name="Nicholas K.R."/>
            <person name="Ray D.A."/>
            <person name="Kube M."/>
            <person name="Reinhardt R."/>
            <person name="Pringle T.H."/>
            <person name="Taylor J."/>
            <person name="Jones R.C."/>
            <person name="Nixon B."/>
            <person name="Dacheux J.L."/>
            <person name="Niwa H."/>
            <person name="Sekita Y."/>
            <person name="Huang X."/>
            <person name="Stark A."/>
            <person name="Kheradpour P."/>
            <person name="Kellis M."/>
            <person name="Flicek P."/>
            <person name="Chen Y."/>
            <person name="Webber C."/>
            <person name="Hardison R."/>
            <person name="Nelson J."/>
            <person name="Hallsworth-Pepin K."/>
            <person name="Delehaunty K."/>
            <person name="Markovic C."/>
            <person name="Minx P."/>
            <person name="Feng Y."/>
            <person name="Kremitzki C."/>
            <person name="Mitreva M."/>
            <person name="Glasscock J."/>
            <person name="Wylie T."/>
            <person name="Wohldmann P."/>
            <person name="Thiru P."/>
            <person name="Nhan M.N."/>
            <person name="Pohl C.S."/>
            <person name="Smith S.M."/>
            <person name="Hou S."/>
            <person name="Nefedov M."/>
            <person name="de Jong P.J."/>
            <person name="Renfree M.B."/>
            <person name="Mardis E.R."/>
            <person name="Wilson R.K."/>
        </authorList>
    </citation>
    <scope>NUCLEOTIDE SEQUENCE [LARGE SCALE GENOMIC DNA]</scope>
    <source>
        <strain evidence="8 9">Glennie</strain>
    </source>
</reference>
<dbReference type="Ensembl" id="ENSOANT00000017861.3">
    <property type="protein sequence ID" value="ENSOANP00000017858.3"/>
    <property type="gene ID" value="ENSOANG00000011271.3"/>
</dbReference>
<evidence type="ECO:0000256" key="3">
    <source>
        <dbReference type="ARBA" id="ARBA00022989"/>
    </source>
</evidence>
<evidence type="ECO:0000256" key="1">
    <source>
        <dbReference type="ARBA" id="ARBA00004370"/>
    </source>
</evidence>
<feature type="transmembrane region" description="Helical" evidence="6">
    <location>
        <begin position="254"/>
        <end position="273"/>
    </location>
</feature>
<evidence type="ECO:0000259" key="7">
    <source>
        <dbReference type="PROSITE" id="PS50262"/>
    </source>
</evidence>
<dbReference type="InterPro" id="IPR017452">
    <property type="entry name" value="GPCR_Rhodpsn_7TM"/>
</dbReference>
<evidence type="ECO:0000313" key="8">
    <source>
        <dbReference type="Ensembl" id="ENSOANP00000017858.3"/>
    </source>
</evidence>
<dbReference type="SUPFAM" id="SSF81321">
    <property type="entry name" value="Family A G protein-coupled receptor-like"/>
    <property type="match status" value="1"/>
</dbReference>
<feature type="region of interest" description="Disordered" evidence="5">
    <location>
        <begin position="331"/>
        <end position="357"/>
    </location>
</feature>
<feature type="transmembrane region" description="Helical" evidence="6">
    <location>
        <begin position="156"/>
        <end position="177"/>
    </location>
</feature>
<dbReference type="PANTHER" id="PTHR47392">
    <property type="entry name" value="G-PROTEIN COUPLED RECEPTOR 82-RELATED"/>
    <property type="match status" value="1"/>
</dbReference>
<evidence type="ECO:0000256" key="4">
    <source>
        <dbReference type="ARBA" id="ARBA00023136"/>
    </source>
</evidence>
<dbReference type="Gene3D" id="1.20.1070.10">
    <property type="entry name" value="Rhodopsin 7-helix transmembrane proteins"/>
    <property type="match status" value="1"/>
</dbReference>
<dbReference type="GO" id="GO:0097009">
    <property type="term" value="P:energy homeostasis"/>
    <property type="evidence" value="ECO:0007669"/>
    <property type="project" value="Ensembl"/>
</dbReference>
<evidence type="ECO:0000256" key="6">
    <source>
        <dbReference type="SAM" id="Phobius"/>
    </source>
</evidence>
<organism evidence="8 9">
    <name type="scientific">Ornithorhynchus anatinus</name>
    <name type="common">Duckbill platypus</name>
    <dbReference type="NCBI Taxonomy" id="9258"/>
    <lineage>
        <taxon>Eukaryota</taxon>
        <taxon>Metazoa</taxon>
        <taxon>Chordata</taxon>
        <taxon>Craniata</taxon>
        <taxon>Vertebrata</taxon>
        <taxon>Euteleostomi</taxon>
        <taxon>Mammalia</taxon>
        <taxon>Monotremata</taxon>
        <taxon>Ornithorhynchidae</taxon>
        <taxon>Ornithorhynchus</taxon>
    </lineage>
</organism>
<feature type="domain" description="G-protein coupled receptors family 1 profile" evidence="7">
    <location>
        <begin position="33"/>
        <end position="313"/>
    </location>
</feature>
<keyword evidence="4 6" id="KW-0472">Membrane</keyword>
<accession>F7DPA7</accession>
<reference evidence="8" key="2">
    <citation type="submission" date="2025-08" db="UniProtKB">
        <authorList>
            <consortium name="Ensembl"/>
        </authorList>
    </citation>
    <scope>IDENTIFICATION</scope>
    <source>
        <strain evidence="8">Glennie</strain>
    </source>
</reference>
<keyword evidence="3 6" id="KW-1133">Transmembrane helix</keyword>
<dbReference type="PRINTS" id="PR00237">
    <property type="entry name" value="GPCRRHODOPSN"/>
</dbReference>
<dbReference type="GO" id="GO:0009749">
    <property type="term" value="P:response to glucose"/>
    <property type="evidence" value="ECO:0007669"/>
    <property type="project" value="Ensembl"/>
</dbReference>
<dbReference type="GO" id="GO:0032868">
    <property type="term" value="P:response to insulin"/>
    <property type="evidence" value="ECO:0007669"/>
    <property type="project" value="Ensembl"/>
</dbReference>
<dbReference type="eggNOG" id="ENOG502R3JZ">
    <property type="taxonomic scope" value="Eukaryota"/>
</dbReference>
<dbReference type="HOGENOM" id="CLU_060761_0_0_1"/>
<dbReference type="GO" id="GO:0006641">
    <property type="term" value="P:triglyceride metabolic process"/>
    <property type="evidence" value="ECO:0007669"/>
    <property type="project" value="Ensembl"/>
</dbReference>
<dbReference type="GO" id="GO:0032094">
    <property type="term" value="P:response to food"/>
    <property type="evidence" value="ECO:0007669"/>
    <property type="project" value="Ensembl"/>
</dbReference>
<dbReference type="InterPro" id="IPR000276">
    <property type="entry name" value="GPCR_Rhodpsn"/>
</dbReference>
<dbReference type="FunCoup" id="F7DPA7">
    <property type="interactions" value="172"/>
</dbReference>
<keyword evidence="9" id="KW-1185">Reference proteome</keyword>
<keyword evidence="2 6" id="KW-0812">Transmembrane</keyword>
<dbReference type="InParanoid" id="F7DPA7"/>
<protein>
    <submittedName>
        <fullName evidence="8">G protein-coupled receptor 82</fullName>
    </submittedName>
</protein>
<evidence type="ECO:0000313" key="9">
    <source>
        <dbReference type="Proteomes" id="UP000002279"/>
    </source>
</evidence>
<gene>
    <name evidence="8" type="primary">GPR82</name>
</gene>
<feature type="transmembrane region" description="Helical" evidence="6">
    <location>
        <begin position="20"/>
        <end position="41"/>
    </location>
</feature>
<proteinExistence type="predicted"/>
<comment type="subcellular location">
    <subcellularLocation>
        <location evidence="1">Membrane</location>
    </subcellularLocation>
</comment>
<dbReference type="Bgee" id="ENSOANG00000011271">
    <property type="expression patterns" value="Expressed in endometrium and 1 other cell type or tissue"/>
</dbReference>
<reference evidence="8" key="3">
    <citation type="submission" date="2025-09" db="UniProtKB">
        <authorList>
            <consortium name="Ensembl"/>
        </authorList>
    </citation>
    <scope>IDENTIFICATION</scope>
    <source>
        <strain evidence="8">Glennie</strain>
    </source>
</reference>
<name>F7DPA7_ORNAN</name>
<sequence>MVYNSTCSIRPSAASSVALPIIYSILCIIGILGNTLSQWVFFWKIGKRTSTHIYLTHLVTANLLVCSAMPFMCSYFREGSKWTYQSLPCKVVICFGTLSMHVSMFVSLTILTWIAISRYATLMKHDPTQEKASLYEKIFFGRILKKFRQPDFAKKLCIYIWVIVLGVIAPIIIYYSIVEANVLNKTPEVEKCYNQKTEFGEQISQIASHVGTAFVGFSLLVVVLSYSSFVSYLRKIRTRTAIMERCRIYSSVKRHILVIQILLIVCFLPHGIFKPIFYALHKKDCQELTYLVEIKNFFTCLAAARSSTDPFIFLLLDRTFKKSLSALFKKSPESYSPKASPKHTADLFTENSTEMEK</sequence>
<feature type="transmembrane region" description="Helical" evidence="6">
    <location>
        <begin position="213"/>
        <end position="233"/>
    </location>
</feature>
<feature type="transmembrane region" description="Helical" evidence="6">
    <location>
        <begin position="53"/>
        <end position="72"/>
    </location>
</feature>
<dbReference type="AlphaFoldDB" id="F7DPA7"/>